<reference evidence="2" key="2">
    <citation type="submission" date="2015-01" db="EMBL/GenBank/DDBJ databases">
        <title>Evolutionary Origins and Diversification of the Mycorrhizal Mutualists.</title>
        <authorList>
            <consortium name="DOE Joint Genome Institute"/>
            <consortium name="Mycorrhizal Genomics Consortium"/>
            <person name="Kohler A."/>
            <person name="Kuo A."/>
            <person name="Nagy L.G."/>
            <person name="Floudas D."/>
            <person name="Copeland A."/>
            <person name="Barry K.W."/>
            <person name="Cichocki N."/>
            <person name="Veneault-Fourrey C."/>
            <person name="LaButti K."/>
            <person name="Lindquist E.A."/>
            <person name="Lipzen A."/>
            <person name="Lundell T."/>
            <person name="Morin E."/>
            <person name="Murat C."/>
            <person name="Riley R."/>
            <person name="Ohm R."/>
            <person name="Sun H."/>
            <person name="Tunlid A."/>
            <person name="Henrissat B."/>
            <person name="Grigoriev I.V."/>
            <person name="Hibbett D.S."/>
            <person name="Martin F."/>
        </authorList>
    </citation>
    <scope>NUCLEOTIDE SEQUENCE [LARGE SCALE GENOMIC DNA]</scope>
    <source>
        <strain evidence="2">MUT 4182</strain>
    </source>
</reference>
<dbReference type="HOGENOM" id="CLU_182458_0_0_1"/>
<keyword evidence="2" id="KW-1185">Reference proteome</keyword>
<evidence type="ECO:0000313" key="2">
    <source>
        <dbReference type="Proteomes" id="UP000054248"/>
    </source>
</evidence>
<name>A0A0C3QP80_9AGAM</name>
<evidence type="ECO:0000313" key="1">
    <source>
        <dbReference type="EMBL" id="KIO30031.1"/>
    </source>
</evidence>
<protein>
    <submittedName>
        <fullName evidence="1">Uncharacterized protein</fullName>
    </submittedName>
</protein>
<dbReference type="AlphaFoldDB" id="A0A0C3QP80"/>
<proteinExistence type="predicted"/>
<organism evidence="1 2">
    <name type="scientific">Tulasnella calospora MUT 4182</name>
    <dbReference type="NCBI Taxonomy" id="1051891"/>
    <lineage>
        <taxon>Eukaryota</taxon>
        <taxon>Fungi</taxon>
        <taxon>Dikarya</taxon>
        <taxon>Basidiomycota</taxon>
        <taxon>Agaricomycotina</taxon>
        <taxon>Agaricomycetes</taxon>
        <taxon>Cantharellales</taxon>
        <taxon>Tulasnellaceae</taxon>
        <taxon>Tulasnella</taxon>
    </lineage>
</organism>
<gene>
    <name evidence="1" type="ORF">M407DRAFT_242377</name>
</gene>
<reference evidence="1 2" key="1">
    <citation type="submission" date="2014-04" db="EMBL/GenBank/DDBJ databases">
        <authorList>
            <consortium name="DOE Joint Genome Institute"/>
            <person name="Kuo A."/>
            <person name="Girlanda M."/>
            <person name="Perotto S."/>
            <person name="Kohler A."/>
            <person name="Nagy L.G."/>
            <person name="Floudas D."/>
            <person name="Copeland A."/>
            <person name="Barry K.W."/>
            <person name="Cichocki N."/>
            <person name="Veneault-Fourrey C."/>
            <person name="LaButti K."/>
            <person name="Lindquist E.A."/>
            <person name="Lipzen A."/>
            <person name="Lundell T."/>
            <person name="Morin E."/>
            <person name="Murat C."/>
            <person name="Sun H."/>
            <person name="Tunlid A."/>
            <person name="Henrissat B."/>
            <person name="Grigoriev I.V."/>
            <person name="Hibbett D.S."/>
            <person name="Martin F."/>
            <person name="Nordberg H.P."/>
            <person name="Cantor M.N."/>
            <person name="Hua S.X."/>
        </authorList>
    </citation>
    <scope>NUCLEOTIDE SEQUENCE [LARGE SCALE GENOMIC DNA]</scope>
    <source>
        <strain evidence="1 2">MUT 4182</strain>
    </source>
</reference>
<dbReference type="Proteomes" id="UP000054248">
    <property type="component" value="Unassembled WGS sequence"/>
</dbReference>
<sequence>MNGDQHLKPLRKVVFGEVWPSYDQDKEITEFRSIHWPNRLEEVRRLLGPEGELIWYTRPVSEDGILGGQPAYED</sequence>
<dbReference type="EMBL" id="KN822976">
    <property type="protein sequence ID" value="KIO30031.1"/>
    <property type="molecule type" value="Genomic_DNA"/>
</dbReference>
<accession>A0A0C3QP80</accession>